<accession>A0A4P9XRG6</accession>
<keyword evidence="2" id="KW-0378">Hydrolase</keyword>
<dbReference type="SFLD" id="SFLDG01129">
    <property type="entry name" value="C1.5:_HAD__Beta-PGM__Phosphata"/>
    <property type="match status" value="1"/>
</dbReference>
<dbReference type="SFLD" id="SFLDG01133">
    <property type="entry name" value="C1.5.4:_Enolase-phosphatase_Li"/>
    <property type="match status" value="1"/>
</dbReference>
<dbReference type="SFLD" id="SFLDF00044">
    <property type="entry name" value="enolase-phosphatase"/>
    <property type="match status" value="1"/>
</dbReference>
<name>A0A4P9XRG6_9FUNG</name>
<dbReference type="InterPro" id="IPR023214">
    <property type="entry name" value="HAD_sf"/>
</dbReference>
<dbReference type="GO" id="GO:0000287">
    <property type="term" value="F:magnesium ion binding"/>
    <property type="evidence" value="ECO:0007669"/>
    <property type="project" value="InterPro"/>
</dbReference>
<dbReference type="AlphaFoldDB" id="A0A4P9XRG6"/>
<dbReference type="EMBL" id="KZ992578">
    <property type="protein sequence ID" value="RKP08687.1"/>
    <property type="molecule type" value="Genomic_DNA"/>
</dbReference>
<dbReference type="NCBIfam" id="TIGR01691">
    <property type="entry name" value="enolase-ppase"/>
    <property type="match status" value="1"/>
</dbReference>
<evidence type="ECO:0000256" key="1">
    <source>
        <dbReference type="ARBA" id="ARBA00022605"/>
    </source>
</evidence>
<protein>
    <submittedName>
        <fullName evidence="4">HAD-like domain-containing protein</fullName>
    </submittedName>
</protein>
<sequence>MSHFRCLLVDIEGTTTPISFVHEKLFPLARERLEDFLRLNWTRPEVQDSVQLIRQQAAADIAAGAADCPAVPEPTGTDFGGAPVRNAVAANVRWQMASDRKTGGLKQLQGQIWRDAFTAGQVKGAVFDDVPAAFRRCNNAGISVYIYSSGSVEAQKLIFTYSQHGDMQPMFAGNFDTAIGAKTVSDSYTRIAEQIGLPPNDILFLSDNTKEVAAAIAAGMQTAVLSRPGNAPLTEQDEKQYRVLTSFESIAAQ</sequence>
<dbReference type="InterPro" id="IPR006439">
    <property type="entry name" value="HAD-SF_hydro_IA"/>
</dbReference>
<dbReference type="Gene3D" id="3.40.50.1000">
    <property type="entry name" value="HAD superfamily/HAD-like"/>
    <property type="match status" value="1"/>
</dbReference>
<dbReference type="CDD" id="cd01629">
    <property type="entry name" value="HAD_EP"/>
    <property type="match status" value="1"/>
</dbReference>
<evidence type="ECO:0000256" key="2">
    <source>
        <dbReference type="ARBA" id="ARBA00022801"/>
    </source>
</evidence>
<dbReference type="HAMAP" id="MF_01681">
    <property type="entry name" value="Salvage_MtnC"/>
    <property type="match status" value="1"/>
</dbReference>
<dbReference type="NCBIfam" id="TIGR01549">
    <property type="entry name" value="HAD-SF-IA-v1"/>
    <property type="match status" value="1"/>
</dbReference>
<dbReference type="SFLD" id="SFLDS00003">
    <property type="entry name" value="Haloacid_Dehalogenase"/>
    <property type="match status" value="1"/>
</dbReference>
<dbReference type="FunFam" id="3.40.50.1000:FF:000079">
    <property type="entry name" value="Enolase-phosphatase E1"/>
    <property type="match status" value="1"/>
</dbReference>
<dbReference type="GO" id="GO:0043874">
    <property type="term" value="F:acireductone synthase activity"/>
    <property type="evidence" value="ECO:0007669"/>
    <property type="project" value="InterPro"/>
</dbReference>
<dbReference type="STRING" id="78915.A0A4P9XRG6"/>
<dbReference type="InterPro" id="IPR036412">
    <property type="entry name" value="HAD-like_sf"/>
</dbReference>
<keyword evidence="5" id="KW-1185">Reference proteome</keyword>
<dbReference type="Pfam" id="PF00702">
    <property type="entry name" value="Hydrolase"/>
    <property type="match status" value="1"/>
</dbReference>
<organism evidence="4 5">
    <name type="scientific">Thamnocephalis sphaerospora</name>
    <dbReference type="NCBI Taxonomy" id="78915"/>
    <lineage>
        <taxon>Eukaryota</taxon>
        <taxon>Fungi</taxon>
        <taxon>Fungi incertae sedis</taxon>
        <taxon>Zoopagomycota</taxon>
        <taxon>Zoopagomycotina</taxon>
        <taxon>Zoopagomycetes</taxon>
        <taxon>Zoopagales</taxon>
        <taxon>Sigmoideomycetaceae</taxon>
        <taxon>Thamnocephalis</taxon>
    </lineage>
</organism>
<reference evidence="5" key="1">
    <citation type="journal article" date="2018" name="Nat. Microbiol.">
        <title>Leveraging single-cell genomics to expand the fungal tree of life.</title>
        <authorList>
            <person name="Ahrendt S.R."/>
            <person name="Quandt C.A."/>
            <person name="Ciobanu D."/>
            <person name="Clum A."/>
            <person name="Salamov A."/>
            <person name="Andreopoulos B."/>
            <person name="Cheng J.F."/>
            <person name="Woyke T."/>
            <person name="Pelin A."/>
            <person name="Henrissat B."/>
            <person name="Reynolds N.K."/>
            <person name="Benny G.L."/>
            <person name="Smith M.E."/>
            <person name="James T.Y."/>
            <person name="Grigoriev I.V."/>
        </authorList>
    </citation>
    <scope>NUCLEOTIDE SEQUENCE [LARGE SCALE GENOMIC DNA]</scope>
    <source>
        <strain evidence="5">RSA 1356</strain>
    </source>
</reference>
<dbReference type="PANTHER" id="PTHR20371:SF1">
    <property type="entry name" value="ENOLASE-PHOSPHATASE E1"/>
    <property type="match status" value="1"/>
</dbReference>
<gene>
    <name evidence="4" type="ORF">THASP1DRAFT_29521</name>
</gene>
<keyword evidence="3" id="KW-0486">Methionine biosynthesis</keyword>
<evidence type="ECO:0000256" key="3">
    <source>
        <dbReference type="ARBA" id="ARBA00023167"/>
    </source>
</evidence>
<dbReference type="OrthoDB" id="272500at2759"/>
<proteinExistence type="inferred from homology"/>
<evidence type="ECO:0000313" key="5">
    <source>
        <dbReference type="Proteomes" id="UP000271241"/>
    </source>
</evidence>
<dbReference type="Gene3D" id="1.10.720.60">
    <property type="match status" value="1"/>
</dbReference>
<evidence type="ECO:0000313" key="4">
    <source>
        <dbReference type="EMBL" id="RKP08687.1"/>
    </source>
</evidence>
<dbReference type="PANTHER" id="PTHR20371">
    <property type="entry name" value="ENOLASE-PHOSPHATASE E1"/>
    <property type="match status" value="1"/>
</dbReference>
<dbReference type="Proteomes" id="UP000271241">
    <property type="component" value="Unassembled WGS sequence"/>
</dbReference>
<dbReference type="SUPFAM" id="SSF56784">
    <property type="entry name" value="HAD-like"/>
    <property type="match status" value="1"/>
</dbReference>
<dbReference type="InterPro" id="IPR023943">
    <property type="entry name" value="Enolase-ppase_E1"/>
</dbReference>
<dbReference type="GO" id="GO:0019509">
    <property type="term" value="P:L-methionine salvage from methylthioadenosine"/>
    <property type="evidence" value="ECO:0007669"/>
    <property type="project" value="InterPro"/>
</dbReference>
<keyword evidence="1" id="KW-0028">Amino-acid biosynthesis</keyword>